<dbReference type="InterPro" id="IPR056362">
    <property type="entry name" value="AtuA-like_ferredoxin_dom"/>
</dbReference>
<dbReference type="InterPro" id="IPR010839">
    <property type="entry name" value="AtuA_N"/>
</dbReference>
<dbReference type="PANTHER" id="PTHR47708:SF2">
    <property type="entry name" value="SI:CH73-132F6.5"/>
    <property type="match status" value="1"/>
</dbReference>
<evidence type="ECO:0000259" key="1">
    <source>
        <dbReference type="Pfam" id="PF07287"/>
    </source>
</evidence>
<dbReference type="Pfam" id="PF23544">
    <property type="entry name" value="AtuA_ferredoxin"/>
    <property type="match status" value="1"/>
</dbReference>
<dbReference type="AlphaFoldDB" id="A0A8H9M6B1"/>
<reference evidence="3" key="2">
    <citation type="submission" date="2020-09" db="EMBL/GenBank/DDBJ databases">
        <authorList>
            <person name="Sun Q."/>
            <person name="Kim S."/>
        </authorList>
    </citation>
    <scope>NUCLEOTIDE SEQUENCE</scope>
    <source>
        <strain evidence="3">KCTC 32337</strain>
    </source>
</reference>
<organism evidence="3 4">
    <name type="scientific">Paraglaciecola chathamensis</name>
    <dbReference type="NCBI Taxonomy" id="368405"/>
    <lineage>
        <taxon>Bacteria</taxon>
        <taxon>Pseudomonadati</taxon>
        <taxon>Pseudomonadota</taxon>
        <taxon>Gammaproteobacteria</taxon>
        <taxon>Alteromonadales</taxon>
        <taxon>Alteromonadaceae</taxon>
        <taxon>Paraglaciecola</taxon>
    </lineage>
</organism>
<evidence type="ECO:0000259" key="2">
    <source>
        <dbReference type="Pfam" id="PF23544"/>
    </source>
</evidence>
<comment type="caution">
    <text evidence="3">The sequence shown here is derived from an EMBL/GenBank/DDBJ whole genome shotgun (WGS) entry which is preliminary data.</text>
</comment>
<protein>
    <submittedName>
        <fullName evidence="3">Terpene utilization protein AtuA</fullName>
    </submittedName>
</protein>
<evidence type="ECO:0000313" key="4">
    <source>
        <dbReference type="Proteomes" id="UP000622604"/>
    </source>
</evidence>
<feature type="domain" description="Acyclic terpene utilisation N-terminal" evidence="1">
    <location>
        <begin position="6"/>
        <end position="448"/>
    </location>
</feature>
<proteinExistence type="predicted"/>
<dbReference type="RefSeq" id="WP_191867102.1">
    <property type="nucleotide sequence ID" value="NZ_BMZC01000015.1"/>
</dbReference>
<dbReference type="Pfam" id="PF07287">
    <property type="entry name" value="AtuA"/>
    <property type="match status" value="1"/>
</dbReference>
<gene>
    <name evidence="3" type="ORF">GCM10011274_41420</name>
</gene>
<dbReference type="PANTHER" id="PTHR47708">
    <property type="match status" value="1"/>
</dbReference>
<dbReference type="Proteomes" id="UP000622604">
    <property type="component" value="Unassembled WGS sequence"/>
</dbReference>
<reference evidence="3" key="1">
    <citation type="journal article" date="2014" name="Int. J. Syst. Evol. Microbiol.">
        <title>Complete genome sequence of Corynebacterium casei LMG S-19264T (=DSM 44701T), isolated from a smear-ripened cheese.</title>
        <authorList>
            <consortium name="US DOE Joint Genome Institute (JGI-PGF)"/>
            <person name="Walter F."/>
            <person name="Albersmeier A."/>
            <person name="Kalinowski J."/>
            <person name="Ruckert C."/>
        </authorList>
    </citation>
    <scope>NUCLEOTIDE SEQUENCE</scope>
    <source>
        <strain evidence="3">KCTC 32337</strain>
    </source>
</reference>
<sequence>MSNKTVRIGGASAFYGDSQLSARQLVNDGDIDYLVFDYLAEVTMAILSQAKAKNSDYGYAVDFVTVAMRDVLADCAQKGIKVIANAGGMNVPSCIMALQTLCSELDINLNIAGVYGDDLSANRQNLNSDDLAEMQTGQPLPERLSSINAYLGARPIADALAAGADLVVTGRVVDSALVIGPLMHEFNWQENEYDKLAQAALAGHILECGAQCTGGNFTDWHLVPDFSTMSYPIAQVSANGAFEVGIVPNTGGMVTEATIGEQVLYEIGDPANYLLPDVACDFSDITLTQTGKDRVSVSGAKGRAPGNQYKVCATYVDGYKLISSFFMGGERAADKARVNINALVKRTERAFAVKGLGGYRRTSIEIIGAEDTYGPHAKAQNTREVIAKFGLHHDNKMALHFAASEIAYLATSAAPGMSGFGAGRPKPQPLIRVHSALIDKSDVPVTVQLNKTVLFTQCYLTPEPSPVAEAAQFSPDAIKADVTSSDTASSESLTSVPLVTLAYARSGDKGDNVNIGLIAREAKYLPVLYQQVTEQVVATYFAHQLEGHVLRYNLPGINGFNFLMTQALGGGGTASLRTDTQGKAAAQMLLSMPITVPKSWVEKA</sequence>
<name>A0A8H9M6B1_9ALTE</name>
<dbReference type="EMBL" id="BMZC01000015">
    <property type="protein sequence ID" value="GGZ79057.1"/>
    <property type="molecule type" value="Genomic_DNA"/>
</dbReference>
<feature type="domain" description="AtuA-like ferredoxin-fold" evidence="2">
    <location>
        <begin position="496"/>
        <end position="594"/>
    </location>
</feature>
<evidence type="ECO:0000313" key="3">
    <source>
        <dbReference type="EMBL" id="GGZ79057.1"/>
    </source>
</evidence>
<accession>A0A8H9M6B1</accession>